<comment type="similarity">
    <text evidence="5">Belongs to the thiolase-like superfamily. Beta-ketoacyl-ACP synthases family.</text>
</comment>
<dbReference type="PROSITE" id="PS52004">
    <property type="entry name" value="KS3_2"/>
    <property type="match status" value="1"/>
</dbReference>
<dbReference type="InterPro" id="IPR018201">
    <property type="entry name" value="Ketoacyl_synth_AS"/>
</dbReference>
<protein>
    <submittedName>
        <fullName evidence="8">Beta-ketoacyl synthase</fullName>
    </submittedName>
</protein>
<dbReference type="InterPro" id="IPR014030">
    <property type="entry name" value="Ketoacyl_synth_N"/>
</dbReference>
<dbReference type="SUPFAM" id="SSF53901">
    <property type="entry name" value="Thiolase-like"/>
    <property type="match status" value="1"/>
</dbReference>
<dbReference type="Gene3D" id="3.40.47.10">
    <property type="match status" value="1"/>
</dbReference>
<dbReference type="STRING" id="1081108.A0A168HHQ8"/>
<dbReference type="GO" id="GO:0004315">
    <property type="term" value="F:3-oxoacyl-[acyl-carrier-protein] synthase activity"/>
    <property type="evidence" value="ECO:0007669"/>
    <property type="project" value="InterPro"/>
</dbReference>
<evidence type="ECO:0000256" key="1">
    <source>
        <dbReference type="ARBA" id="ARBA00022450"/>
    </source>
</evidence>
<organism evidence="8 9">
    <name type="scientific">Akanthomyces lecanii RCEF 1005</name>
    <dbReference type="NCBI Taxonomy" id="1081108"/>
    <lineage>
        <taxon>Eukaryota</taxon>
        <taxon>Fungi</taxon>
        <taxon>Dikarya</taxon>
        <taxon>Ascomycota</taxon>
        <taxon>Pezizomycotina</taxon>
        <taxon>Sordariomycetes</taxon>
        <taxon>Hypocreomycetidae</taxon>
        <taxon>Hypocreales</taxon>
        <taxon>Cordycipitaceae</taxon>
        <taxon>Akanthomyces</taxon>
        <taxon>Cordyceps confragosa</taxon>
    </lineage>
</organism>
<dbReference type="InterPro" id="IPR020841">
    <property type="entry name" value="PKS_Beta-ketoAc_synthase_dom"/>
</dbReference>
<evidence type="ECO:0000256" key="3">
    <source>
        <dbReference type="ARBA" id="ARBA00022679"/>
    </source>
</evidence>
<feature type="region of interest" description="Disordered" evidence="6">
    <location>
        <begin position="1"/>
        <end position="26"/>
    </location>
</feature>
<dbReference type="PANTHER" id="PTHR43775:SF49">
    <property type="entry name" value="SYNTHASE, PUTATIVE (JCVI)-RELATED"/>
    <property type="match status" value="1"/>
</dbReference>
<dbReference type="InterPro" id="IPR014031">
    <property type="entry name" value="Ketoacyl_synth_C"/>
</dbReference>
<dbReference type="GO" id="GO:0004312">
    <property type="term" value="F:fatty acid synthase activity"/>
    <property type="evidence" value="ECO:0007669"/>
    <property type="project" value="TreeGrafter"/>
</dbReference>
<dbReference type="OrthoDB" id="4770775at2759"/>
<keyword evidence="4" id="KW-0511">Multifunctional enzyme</keyword>
<dbReference type="Pfam" id="PF00109">
    <property type="entry name" value="ketoacyl-synt"/>
    <property type="match status" value="1"/>
</dbReference>
<evidence type="ECO:0000259" key="7">
    <source>
        <dbReference type="PROSITE" id="PS52004"/>
    </source>
</evidence>
<dbReference type="Proteomes" id="UP000076881">
    <property type="component" value="Unassembled WGS sequence"/>
</dbReference>
<evidence type="ECO:0000313" key="8">
    <source>
        <dbReference type="EMBL" id="OAA77789.1"/>
    </source>
</evidence>
<keyword evidence="3 5" id="KW-0808">Transferase</keyword>
<sequence length="454" mass="49035">MDQKTSASDPARGQHEAGPAVLPNVDYNDGDEGSAIAIVGMATRLCGGITSPEELWKFLMEGKNGLCEIPGTRYNIDSFYGPGKPESVKTRKGYFLQHDPALLDSEFFGIHPIEVEKMDPQQKQLLEVTVECMESAGETELRGSNIGCYVGVFGEDWIGMASQDPQSMDRYHVSSTGLFALANRLSYQFDWHGPSMTIQTACSSSMVSLHEGCQALLRNDCTAAVVAGVNLILNPAMTIGMSDSKVLSADGACKTFDESADGYGRGEGISVVLLKRLKDALRDGDSIRAVIRGTHTNHDGKTTTSFGPDVKGQEDLINTAYLRAGINDIDQTPFFECHGTGTPVGDVVEVSAITRVLRRSSLSDHEPKDITVIGSIKPNVGHTEGASGLTSVIKAVLSLEHGTIPPNAFFKAYNSKVSFQEAKLLVPQKAMPFPDGRKKRSPIYTALEAVQRDR</sequence>
<dbReference type="PROSITE" id="PS00606">
    <property type="entry name" value="KS3_1"/>
    <property type="match status" value="1"/>
</dbReference>
<dbReference type="InterPro" id="IPR016039">
    <property type="entry name" value="Thiolase-like"/>
</dbReference>
<evidence type="ECO:0000313" key="9">
    <source>
        <dbReference type="Proteomes" id="UP000076881"/>
    </source>
</evidence>
<feature type="domain" description="Ketosynthase family 3 (KS3)" evidence="7">
    <location>
        <begin position="33"/>
        <end position="454"/>
    </location>
</feature>
<comment type="caution">
    <text evidence="8">The sequence shown here is derived from an EMBL/GenBank/DDBJ whole genome shotgun (WGS) entry which is preliminary data.</text>
</comment>
<dbReference type="AlphaFoldDB" id="A0A168HHQ8"/>
<evidence type="ECO:0000256" key="6">
    <source>
        <dbReference type="SAM" id="MobiDB-lite"/>
    </source>
</evidence>
<evidence type="ECO:0000256" key="4">
    <source>
        <dbReference type="ARBA" id="ARBA00023268"/>
    </source>
</evidence>
<keyword evidence="9" id="KW-1185">Reference proteome</keyword>
<dbReference type="InterPro" id="IPR050091">
    <property type="entry name" value="PKS_NRPS_Biosynth_Enz"/>
</dbReference>
<reference evidence="8 9" key="1">
    <citation type="journal article" date="2016" name="Genome Biol. Evol.">
        <title>Divergent and convergent evolution of fungal pathogenicity.</title>
        <authorList>
            <person name="Shang Y."/>
            <person name="Xiao G."/>
            <person name="Zheng P."/>
            <person name="Cen K."/>
            <person name="Zhan S."/>
            <person name="Wang C."/>
        </authorList>
    </citation>
    <scope>NUCLEOTIDE SEQUENCE [LARGE SCALE GENOMIC DNA]</scope>
    <source>
        <strain evidence="8 9">RCEF 1005</strain>
    </source>
</reference>
<dbReference type="CDD" id="cd00833">
    <property type="entry name" value="PKS"/>
    <property type="match status" value="1"/>
</dbReference>
<dbReference type="GO" id="GO:0006633">
    <property type="term" value="P:fatty acid biosynthetic process"/>
    <property type="evidence" value="ECO:0007669"/>
    <property type="project" value="InterPro"/>
</dbReference>
<keyword evidence="1" id="KW-0596">Phosphopantetheine</keyword>
<dbReference type="GO" id="GO:0044550">
    <property type="term" value="P:secondary metabolite biosynthetic process"/>
    <property type="evidence" value="ECO:0007669"/>
    <property type="project" value="TreeGrafter"/>
</dbReference>
<evidence type="ECO:0000256" key="5">
    <source>
        <dbReference type="RuleBase" id="RU003694"/>
    </source>
</evidence>
<dbReference type="Pfam" id="PF02801">
    <property type="entry name" value="Ketoacyl-synt_C"/>
    <property type="match status" value="1"/>
</dbReference>
<gene>
    <name evidence="8" type="ORF">LEL_04612</name>
</gene>
<proteinExistence type="inferred from homology"/>
<keyword evidence="2" id="KW-0597">Phosphoprotein</keyword>
<accession>A0A168HHQ8</accession>
<dbReference type="EMBL" id="AZHF01000003">
    <property type="protein sequence ID" value="OAA77789.1"/>
    <property type="molecule type" value="Genomic_DNA"/>
</dbReference>
<dbReference type="PANTHER" id="PTHR43775">
    <property type="entry name" value="FATTY ACID SYNTHASE"/>
    <property type="match status" value="1"/>
</dbReference>
<evidence type="ECO:0000256" key="2">
    <source>
        <dbReference type="ARBA" id="ARBA00022553"/>
    </source>
</evidence>
<name>A0A168HHQ8_CORDF</name>
<dbReference type="SMART" id="SM00825">
    <property type="entry name" value="PKS_KS"/>
    <property type="match status" value="1"/>
</dbReference>